<keyword evidence="2" id="KW-1185">Reference proteome</keyword>
<feature type="non-terminal residue" evidence="1">
    <location>
        <position position="281"/>
    </location>
</feature>
<name>A0ACC1KN92_9FUNG</name>
<evidence type="ECO:0000313" key="2">
    <source>
        <dbReference type="Proteomes" id="UP001140087"/>
    </source>
</evidence>
<sequence length="281" mass="30457">MVRRNMDLASFLANAPSLFGEEATQEEEVDPDISRGLHHGAIRCFGFPNGDTLSCVRWDSRFHITSTDIIRALVHRFEDILRPVVNVKKFEEGVFSDLRCLKPGVDARLELPRSEFLELLYKHHCVRTQKKQKVFYWASVPHDMLFRDALERDLKREAMGIEPTTKITKDADPSSLVVIGGVELPLSVPPTLAAHLHTSAPAAGSAAAGPVSTPLVTSASHPPASTAASTAPPSCAGDSDTHPLHPAEPAAASWPEDPAASTALLNGGWAGVDLHTLRRKT</sequence>
<comment type="caution">
    <text evidence="1">The sequence shown here is derived from an EMBL/GenBank/DDBJ whole genome shotgun (WGS) entry which is preliminary data.</text>
</comment>
<dbReference type="Proteomes" id="UP001140087">
    <property type="component" value="Unassembled WGS sequence"/>
</dbReference>
<dbReference type="EMBL" id="JANBUN010003173">
    <property type="protein sequence ID" value="KAJ2792197.1"/>
    <property type="molecule type" value="Genomic_DNA"/>
</dbReference>
<proteinExistence type="predicted"/>
<evidence type="ECO:0000313" key="1">
    <source>
        <dbReference type="EMBL" id="KAJ2792197.1"/>
    </source>
</evidence>
<accession>A0ACC1KN92</accession>
<protein>
    <submittedName>
        <fullName evidence="1">Uncharacterized protein</fullName>
    </submittedName>
</protein>
<gene>
    <name evidence="1" type="ORF">H4R21_006196</name>
</gene>
<reference evidence="1" key="1">
    <citation type="submission" date="2022-07" db="EMBL/GenBank/DDBJ databases">
        <title>Phylogenomic reconstructions and comparative analyses of Kickxellomycotina fungi.</title>
        <authorList>
            <person name="Reynolds N.K."/>
            <person name="Stajich J.E."/>
            <person name="Barry K."/>
            <person name="Grigoriev I.V."/>
            <person name="Crous P."/>
            <person name="Smith M.E."/>
        </authorList>
    </citation>
    <scope>NUCLEOTIDE SEQUENCE</scope>
    <source>
        <strain evidence="1">BCRC 34780</strain>
    </source>
</reference>
<organism evidence="1 2">
    <name type="scientific">Coemansia helicoidea</name>
    <dbReference type="NCBI Taxonomy" id="1286919"/>
    <lineage>
        <taxon>Eukaryota</taxon>
        <taxon>Fungi</taxon>
        <taxon>Fungi incertae sedis</taxon>
        <taxon>Zoopagomycota</taxon>
        <taxon>Kickxellomycotina</taxon>
        <taxon>Kickxellomycetes</taxon>
        <taxon>Kickxellales</taxon>
        <taxon>Kickxellaceae</taxon>
        <taxon>Coemansia</taxon>
    </lineage>
</organism>